<accession>A0A100VU51</accession>
<organism evidence="5 6">
    <name type="scientific">Paenibacillus amylolyticus</name>
    <dbReference type="NCBI Taxonomy" id="1451"/>
    <lineage>
        <taxon>Bacteria</taxon>
        <taxon>Bacillati</taxon>
        <taxon>Bacillota</taxon>
        <taxon>Bacilli</taxon>
        <taxon>Bacillales</taxon>
        <taxon>Paenibacillaceae</taxon>
        <taxon>Paenibacillus</taxon>
    </lineage>
</organism>
<dbReference type="Proteomes" id="UP000069697">
    <property type="component" value="Unassembled WGS sequence"/>
</dbReference>
<dbReference type="SMART" id="SM00342">
    <property type="entry name" value="HTH_ARAC"/>
    <property type="match status" value="1"/>
</dbReference>
<reference evidence="6" key="2">
    <citation type="submission" date="2016-01" db="EMBL/GenBank/DDBJ databases">
        <title>Draft Genome Sequence of Paenibacillus amylolyticus Heshi-A3 that Was Isolated from Fermented Rice Bran with Aging Salted Mackerel, Which Was Named Heshiko as Traditional Fermented Seafood in Japan.</title>
        <authorList>
            <person name="Akuzawa S."/>
            <person name="Nakagawa J."/>
            <person name="Kanekatsu T."/>
            <person name="Kubota E."/>
            <person name="Ohtake R."/>
            <person name="Suzuki T."/>
            <person name="Kanesaki Y."/>
        </authorList>
    </citation>
    <scope>NUCLEOTIDE SEQUENCE [LARGE SCALE GENOMIC DNA]</scope>
    <source>
        <strain evidence="6">Heshi-A3</strain>
    </source>
</reference>
<reference evidence="5 6" key="1">
    <citation type="journal article" date="2016" name="Genome Announc.">
        <title>Draft Genome Sequence of Paenibacillus amylolyticus Heshi-A3, Isolated from Fermented Rice Bran in a Japanese Fermented Seafood Dish.</title>
        <authorList>
            <person name="Akuzawa S."/>
            <person name="Nagaoka J."/>
            <person name="Kanekatsu M."/>
            <person name="Kubota E."/>
            <person name="Ohtake R."/>
            <person name="Suzuki T."/>
            <person name="Kanesaki Y."/>
        </authorList>
    </citation>
    <scope>NUCLEOTIDE SEQUENCE [LARGE SCALE GENOMIC DNA]</scope>
    <source>
        <strain evidence="5 6">Heshi-A3</strain>
    </source>
</reference>
<dbReference type="PROSITE" id="PS01124">
    <property type="entry name" value="HTH_ARAC_FAMILY_2"/>
    <property type="match status" value="1"/>
</dbReference>
<evidence type="ECO:0000259" key="4">
    <source>
        <dbReference type="PROSITE" id="PS01124"/>
    </source>
</evidence>
<proteinExistence type="predicted"/>
<dbReference type="PANTHER" id="PTHR46796">
    <property type="entry name" value="HTH-TYPE TRANSCRIPTIONAL ACTIVATOR RHAS-RELATED"/>
    <property type="match status" value="1"/>
</dbReference>
<dbReference type="InterPro" id="IPR018060">
    <property type="entry name" value="HTH_AraC"/>
</dbReference>
<dbReference type="EMBL" id="BCNV01000015">
    <property type="protein sequence ID" value="GAS85886.1"/>
    <property type="molecule type" value="Genomic_DNA"/>
</dbReference>
<gene>
    <name evidence="5" type="ORF">PAHA3_6055</name>
</gene>
<protein>
    <submittedName>
        <fullName evidence="5">AraC family transcriptional regulator</fullName>
    </submittedName>
</protein>
<dbReference type="RefSeq" id="WP_062838166.1">
    <property type="nucleotide sequence ID" value="NZ_BCNV01000015.1"/>
</dbReference>
<evidence type="ECO:0000256" key="3">
    <source>
        <dbReference type="ARBA" id="ARBA00023163"/>
    </source>
</evidence>
<comment type="caution">
    <text evidence="5">The sequence shown here is derived from an EMBL/GenBank/DDBJ whole genome shotgun (WGS) entry which is preliminary data.</text>
</comment>
<dbReference type="PANTHER" id="PTHR46796:SF13">
    <property type="entry name" value="HTH-TYPE TRANSCRIPTIONAL ACTIVATOR RHAS"/>
    <property type="match status" value="1"/>
</dbReference>
<dbReference type="InterPro" id="IPR050204">
    <property type="entry name" value="AraC_XylS_family_regulators"/>
</dbReference>
<name>A0A100VU51_PAEAM</name>
<dbReference type="InterPro" id="IPR009057">
    <property type="entry name" value="Homeodomain-like_sf"/>
</dbReference>
<dbReference type="Pfam" id="PF20240">
    <property type="entry name" value="DUF6597"/>
    <property type="match status" value="1"/>
</dbReference>
<keyword evidence="1" id="KW-0805">Transcription regulation</keyword>
<sequence length="279" mass="32362">MKQVEQGDRPSMGLLNLNEGDQRYQLTRHAPSEALRPFVKHYWIVSWDLTGLEPYPQHLVPNPCVNLVVERNNTFCFGPSERKFSYLVSGKGRVFGVKFKPGGFYPFLRVPVSSLYGQPMDVSRILDVTAGSLEERLLRDGDDTDKIDYIDQLLCAHLPAEDAQATLVNDIVQQIEQNREMLRVDDLSSYWKIHKRKLQRLFNQYVGIGPKTVIKLYRLQNAAEWMERGLHYDLVKLSQDLGYHDQSHFIRDFKSIIGSTPEEYLHSRHRNGERRGLMN</sequence>
<evidence type="ECO:0000313" key="5">
    <source>
        <dbReference type="EMBL" id="GAS85886.1"/>
    </source>
</evidence>
<evidence type="ECO:0000256" key="2">
    <source>
        <dbReference type="ARBA" id="ARBA00023125"/>
    </source>
</evidence>
<dbReference type="InterPro" id="IPR046532">
    <property type="entry name" value="DUF6597"/>
</dbReference>
<dbReference type="GO" id="GO:0043565">
    <property type="term" value="F:sequence-specific DNA binding"/>
    <property type="evidence" value="ECO:0007669"/>
    <property type="project" value="InterPro"/>
</dbReference>
<keyword evidence="2" id="KW-0238">DNA-binding</keyword>
<feature type="domain" description="HTH araC/xylS-type" evidence="4">
    <location>
        <begin position="169"/>
        <end position="267"/>
    </location>
</feature>
<evidence type="ECO:0000313" key="6">
    <source>
        <dbReference type="Proteomes" id="UP000069697"/>
    </source>
</evidence>
<dbReference type="Pfam" id="PF12833">
    <property type="entry name" value="HTH_18"/>
    <property type="match status" value="1"/>
</dbReference>
<dbReference type="InterPro" id="IPR018062">
    <property type="entry name" value="HTH_AraC-typ_CS"/>
</dbReference>
<dbReference type="SUPFAM" id="SSF46689">
    <property type="entry name" value="Homeodomain-like"/>
    <property type="match status" value="1"/>
</dbReference>
<dbReference type="Gene3D" id="1.10.10.60">
    <property type="entry name" value="Homeodomain-like"/>
    <property type="match status" value="1"/>
</dbReference>
<dbReference type="GO" id="GO:0003700">
    <property type="term" value="F:DNA-binding transcription factor activity"/>
    <property type="evidence" value="ECO:0007669"/>
    <property type="project" value="InterPro"/>
</dbReference>
<keyword evidence="3" id="KW-0804">Transcription</keyword>
<evidence type="ECO:0000256" key="1">
    <source>
        <dbReference type="ARBA" id="ARBA00023015"/>
    </source>
</evidence>
<dbReference type="PROSITE" id="PS00041">
    <property type="entry name" value="HTH_ARAC_FAMILY_1"/>
    <property type="match status" value="1"/>
</dbReference>
<dbReference type="AlphaFoldDB" id="A0A100VU51"/>